<dbReference type="Gene3D" id="1.20.120.1940">
    <property type="entry name" value="YfdX protein domain"/>
    <property type="match status" value="1"/>
</dbReference>
<evidence type="ECO:0000313" key="1">
    <source>
        <dbReference type="EMBL" id="SPD76395.1"/>
    </source>
</evidence>
<dbReference type="EMBL" id="OJIN01000239">
    <property type="protein sequence ID" value="SPD76395.1"/>
    <property type="molecule type" value="Genomic_DNA"/>
</dbReference>
<name>A0A445N3V7_9BACT</name>
<accession>A0A445N3V7</accession>
<dbReference type="InterPro" id="IPR021236">
    <property type="entry name" value="Uncharacterised_YfdX"/>
</dbReference>
<proteinExistence type="predicted"/>
<organism evidence="1">
    <name type="scientific">uncultured Desulfobacterium sp</name>
    <dbReference type="NCBI Taxonomy" id="201089"/>
    <lineage>
        <taxon>Bacteria</taxon>
        <taxon>Pseudomonadati</taxon>
        <taxon>Thermodesulfobacteriota</taxon>
        <taxon>Desulfobacteria</taxon>
        <taxon>Desulfobacterales</taxon>
        <taxon>Desulfobacteriaceae</taxon>
        <taxon>Desulfobacterium</taxon>
        <taxon>environmental samples</taxon>
    </lineage>
</organism>
<reference evidence="1" key="1">
    <citation type="submission" date="2018-01" db="EMBL/GenBank/DDBJ databases">
        <authorList>
            <person name="Regsiter A."/>
            <person name="William W."/>
        </authorList>
    </citation>
    <scope>NUCLEOTIDE SEQUENCE</scope>
    <source>
        <strain evidence="1">TRIP AH-1</strain>
    </source>
</reference>
<protein>
    <recommendedName>
        <fullName evidence="2">YfdX family protein</fullName>
    </recommendedName>
</protein>
<sequence>MTIVAPNTHMNRIEGGIRMRTMHVSRVFIMFLVAALGVVSAAAAATSTEGSKEEKILDKVSKEGFAAIQEVRHARVAIFDGQPQEAEDLLGQAKKNLSAVEKNAPAITVTVKAVEKVGGKTIDTKTTSETTELIPIDAGLVLSEDFVATPEKTAKIQEANKHLKKGDKTKAVESLRETDIAVSVSRVLMPLKSTVNSVDKAISLLKEEKYYEANLALKGVEDGLIVDTVLLSQPEPPAKAEKK</sequence>
<gene>
    <name evidence="1" type="ORF">PITCH_A920023</name>
</gene>
<evidence type="ECO:0008006" key="2">
    <source>
        <dbReference type="Google" id="ProtNLM"/>
    </source>
</evidence>
<dbReference type="Gene3D" id="6.10.250.2140">
    <property type="match status" value="1"/>
</dbReference>
<dbReference type="AlphaFoldDB" id="A0A445N3V7"/>
<dbReference type="Pfam" id="PF10938">
    <property type="entry name" value="YfdX"/>
    <property type="match status" value="1"/>
</dbReference>